<proteinExistence type="predicted"/>
<evidence type="ECO:0000313" key="4">
    <source>
        <dbReference type="Proteomes" id="UP001221142"/>
    </source>
</evidence>
<evidence type="ECO:0000313" key="3">
    <source>
        <dbReference type="EMBL" id="KAJ7603253.1"/>
    </source>
</evidence>
<keyword evidence="4" id="KW-1185">Reference proteome</keyword>
<dbReference type="AlphaFoldDB" id="A0AAD7AXP4"/>
<dbReference type="EMBL" id="JARKIF010000160">
    <property type="protein sequence ID" value="KAJ7603253.1"/>
    <property type="molecule type" value="Genomic_DNA"/>
</dbReference>
<evidence type="ECO:0000256" key="1">
    <source>
        <dbReference type="SAM" id="Phobius"/>
    </source>
</evidence>
<keyword evidence="1" id="KW-0472">Membrane</keyword>
<name>A0AAD7AXP4_9AGAR</name>
<feature type="transmembrane region" description="Helical" evidence="1">
    <location>
        <begin position="49"/>
        <end position="69"/>
    </location>
</feature>
<evidence type="ECO:0000259" key="2">
    <source>
        <dbReference type="Pfam" id="PF20152"/>
    </source>
</evidence>
<dbReference type="InterPro" id="IPR045339">
    <property type="entry name" value="DUF6534"/>
</dbReference>
<feature type="domain" description="DUF6534" evidence="2">
    <location>
        <begin position="92"/>
        <end position="159"/>
    </location>
</feature>
<reference evidence="3" key="1">
    <citation type="submission" date="2023-03" db="EMBL/GenBank/DDBJ databases">
        <title>Massive genome expansion in bonnet fungi (Mycena s.s.) driven by repeated elements and novel gene families across ecological guilds.</title>
        <authorList>
            <consortium name="Lawrence Berkeley National Laboratory"/>
            <person name="Harder C.B."/>
            <person name="Miyauchi S."/>
            <person name="Viragh M."/>
            <person name="Kuo A."/>
            <person name="Thoen E."/>
            <person name="Andreopoulos B."/>
            <person name="Lu D."/>
            <person name="Skrede I."/>
            <person name="Drula E."/>
            <person name="Henrissat B."/>
            <person name="Morin E."/>
            <person name="Kohler A."/>
            <person name="Barry K."/>
            <person name="LaButti K."/>
            <person name="Morin E."/>
            <person name="Salamov A."/>
            <person name="Lipzen A."/>
            <person name="Mereny Z."/>
            <person name="Hegedus B."/>
            <person name="Baldrian P."/>
            <person name="Stursova M."/>
            <person name="Weitz H."/>
            <person name="Taylor A."/>
            <person name="Grigoriev I.V."/>
            <person name="Nagy L.G."/>
            <person name="Martin F."/>
            <person name="Kauserud H."/>
        </authorList>
    </citation>
    <scope>NUCLEOTIDE SEQUENCE</scope>
    <source>
        <strain evidence="3">9284</strain>
    </source>
</reference>
<gene>
    <name evidence="3" type="ORF">FB45DRAFT_1071876</name>
</gene>
<keyword evidence="1" id="KW-0812">Transmembrane</keyword>
<protein>
    <recommendedName>
        <fullName evidence="2">DUF6534 domain-containing protein</fullName>
    </recommendedName>
</protein>
<feature type="transmembrane region" description="Helical" evidence="1">
    <location>
        <begin position="122"/>
        <end position="144"/>
    </location>
</feature>
<sequence>MSPDETLFHSAMSFSLTNDPVCPSSVYDFSPSVEEKEGWTVSPPMPDSLHAFLSISRLGLLMANAPLMIIEKSFSGFAVRFKPLVTTALIFSAITDLVVSAARYLLLPAGPQRGLSHVLDGIVIFTINDGCAVAIAAAACWVAMPNNFVWLSIYFTIAKCKPIFLELE</sequence>
<keyword evidence="1" id="KW-1133">Transmembrane helix</keyword>
<feature type="transmembrane region" description="Helical" evidence="1">
    <location>
        <begin position="81"/>
        <end position="102"/>
    </location>
</feature>
<comment type="caution">
    <text evidence="3">The sequence shown here is derived from an EMBL/GenBank/DDBJ whole genome shotgun (WGS) entry which is preliminary data.</text>
</comment>
<organism evidence="3 4">
    <name type="scientific">Roridomyces roridus</name>
    <dbReference type="NCBI Taxonomy" id="1738132"/>
    <lineage>
        <taxon>Eukaryota</taxon>
        <taxon>Fungi</taxon>
        <taxon>Dikarya</taxon>
        <taxon>Basidiomycota</taxon>
        <taxon>Agaricomycotina</taxon>
        <taxon>Agaricomycetes</taxon>
        <taxon>Agaricomycetidae</taxon>
        <taxon>Agaricales</taxon>
        <taxon>Marasmiineae</taxon>
        <taxon>Mycenaceae</taxon>
        <taxon>Roridomyces</taxon>
    </lineage>
</organism>
<dbReference type="Proteomes" id="UP001221142">
    <property type="component" value="Unassembled WGS sequence"/>
</dbReference>
<accession>A0AAD7AXP4</accession>
<dbReference type="Pfam" id="PF20152">
    <property type="entry name" value="DUF6534"/>
    <property type="match status" value="1"/>
</dbReference>